<dbReference type="KEGG" id="bfo:118405047"/>
<dbReference type="PANTHER" id="PTHR11733">
    <property type="entry name" value="ZINC METALLOPROTEASE FAMILY M13 NEPRILYSIN-RELATED"/>
    <property type="match status" value="1"/>
</dbReference>
<dbReference type="GO" id="GO:0005886">
    <property type="term" value="C:plasma membrane"/>
    <property type="evidence" value="ECO:0000318"/>
    <property type="project" value="GO_Central"/>
</dbReference>
<dbReference type="GO" id="GO:0046872">
    <property type="term" value="F:metal ion binding"/>
    <property type="evidence" value="ECO:0007669"/>
    <property type="project" value="UniProtKB-KW"/>
</dbReference>
<accession>A0A9J7HIW7</accession>
<dbReference type="PROSITE" id="PS51885">
    <property type="entry name" value="NEPRILYSIN"/>
    <property type="match status" value="1"/>
</dbReference>
<reference evidence="10" key="1">
    <citation type="journal article" date="2020" name="Nat. Ecol. Evol.">
        <title>Deeply conserved synteny resolves early events in vertebrate evolution.</title>
        <authorList>
            <person name="Simakov O."/>
            <person name="Marletaz F."/>
            <person name="Yue J.X."/>
            <person name="O'Connell B."/>
            <person name="Jenkins J."/>
            <person name="Brandt A."/>
            <person name="Calef R."/>
            <person name="Tung C.H."/>
            <person name="Huang T.K."/>
            <person name="Schmutz J."/>
            <person name="Satoh N."/>
            <person name="Yu J.K."/>
            <person name="Putnam N.H."/>
            <person name="Green R.E."/>
            <person name="Rokhsar D.S."/>
        </authorList>
    </citation>
    <scope>NUCLEOTIDE SEQUENCE [LARGE SCALE GENOMIC DNA]</scope>
    <source>
        <strain evidence="10">S238N-H82</strain>
    </source>
</reference>
<evidence type="ECO:0000313" key="10">
    <source>
        <dbReference type="Proteomes" id="UP000001554"/>
    </source>
</evidence>
<dbReference type="AlphaFoldDB" id="A0A9J7HIW7"/>
<evidence type="ECO:0000256" key="7">
    <source>
        <dbReference type="ARBA" id="ARBA00023049"/>
    </source>
</evidence>
<name>A0A9J7HIW7_BRAFL</name>
<dbReference type="SUPFAM" id="SSF55486">
    <property type="entry name" value="Metalloproteases ('zincins'), catalytic domain"/>
    <property type="match status" value="1"/>
</dbReference>
<dbReference type="OrthoDB" id="6475849at2759"/>
<dbReference type="OMA" id="GKHRWTA"/>
<dbReference type="GO" id="GO:0016485">
    <property type="term" value="P:protein processing"/>
    <property type="evidence" value="ECO:0000318"/>
    <property type="project" value="GO_Central"/>
</dbReference>
<dbReference type="GO" id="GO:0004222">
    <property type="term" value="F:metalloendopeptidase activity"/>
    <property type="evidence" value="ECO:0000318"/>
    <property type="project" value="GO_Central"/>
</dbReference>
<dbReference type="Gene3D" id="1.10.1380.10">
    <property type="entry name" value="Neutral endopeptidase , domain2"/>
    <property type="match status" value="1"/>
</dbReference>
<comment type="similarity">
    <text evidence="2">Belongs to the peptidase M13 family.</text>
</comment>
<dbReference type="InterPro" id="IPR042089">
    <property type="entry name" value="Peptidase_M13_dom_2"/>
</dbReference>
<evidence type="ECO:0000313" key="11">
    <source>
        <dbReference type="RefSeq" id="XP_035660341.1"/>
    </source>
</evidence>
<reference evidence="11" key="2">
    <citation type="submission" date="2025-08" db="UniProtKB">
        <authorList>
            <consortium name="RefSeq"/>
        </authorList>
    </citation>
    <scope>IDENTIFICATION</scope>
    <source>
        <strain evidence="11">S238N-H82</strain>
        <tissue evidence="11">Testes</tissue>
    </source>
</reference>
<evidence type="ECO:0000256" key="1">
    <source>
        <dbReference type="ARBA" id="ARBA00001947"/>
    </source>
</evidence>
<keyword evidence="3" id="KW-0645">Protease</keyword>
<dbReference type="RefSeq" id="XP_035660341.1">
    <property type="nucleotide sequence ID" value="XM_035804448.1"/>
</dbReference>
<dbReference type="PRINTS" id="PR00786">
    <property type="entry name" value="NEPRILYSIN"/>
</dbReference>
<comment type="cofactor">
    <cofactor evidence="1">
        <name>Zn(2+)</name>
        <dbReference type="ChEBI" id="CHEBI:29105"/>
    </cofactor>
</comment>
<dbReference type="GeneID" id="118405047"/>
<dbReference type="InterPro" id="IPR000718">
    <property type="entry name" value="Peptidase_M13"/>
</dbReference>
<proteinExistence type="inferred from homology"/>
<keyword evidence="6" id="KW-0862">Zinc</keyword>
<dbReference type="CDD" id="cd08662">
    <property type="entry name" value="M13"/>
    <property type="match status" value="1"/>
</dbReference>
<gene>
    <name evidence="11" type="primary">LOC118405047</name>
</gene>
<evidence type="ECO:0000256" key="6">
    <source>
        <dbReference type="ARBA" id="ARBA00022833"/>
    </source>
</evidence>
<organism evidence="10 11">
    <name type="scientific">Branchiostoma floridae</name>
    <name type="common">Florida lancelet</name>
    <name type="synonym">Amphioxus</name>
    <dbReference type="NCBI Taxonomy" id="7739"/>
    <lineage>
        <taxon>Eukaryota</taxon>
        <taxon>Metazoa</taxon>
        <taxon>Chordata</taxon>
        <taxon>Cephalochordata</taxon>
        <taxon>Leptocardii</taxon>
        <taxon>Amphioxiformes</taxon>
        <taxon>Branchiostomatidae</taxon>
        <taxon>Branchiostoma</taxon>
    </lineage>
</organism>
<keyword evidence="5" id="KW-0378">Hydrolase</keyword>
<evidence type="ECO:0000259" key="8">
    <source>
        <dbReference type="Pfam" id="PF01431"/>
    </source>
</evidence>
<keyword evidence="4" id="KW-0479">Metal-binding</keyword>
<dbReference type="Pfam" id="PF05649">
    <property type="entry name" value="Peptidase_M13_N"/>
    <property type="match status" value="1"/>
</dbReference>
<evidence type="ECO:0000256" key="3">
    <source>
        <dbReference type="ARBA" id="ARBA00022670"/>
    </source>
</evidence>
<dbReference type="Pfam" id="PF01431">
    <property type="entry name" value="Peptidase_M13"/>
    <property type="match status" value="1"/>
</dbReference>
<feature type="domain" description="Peptidase M13 C-terminal" evidence="8">
    <location>
        <begin position="577"/>
        <end position="783"/>
    </location>
</feature>
<sequence length="784" mass="89311">MKSMNVTESTTNMMMEEGYAMKKPRTSCGVKFYFAFLMLLQLAIVAIVAAMTWQVLDIGTHVKKADNGQSGGQVGVPTPSVPPKADEVCLTPDCLRTAARLIEYMDPTIDPCDNFFEYACGGWLAKTEIPPDSGRFGTFNQLRDDLTANMRDVIEDTSLEKGEEVVEKARTLYRSCMDVGLLDDKKEKPLTDLITHLNGWPVVNDTWTEDNWDRLDTLTKLMRYSNSLLMSMYVTADDKDSNVYILAFDQADLGLSSRQYFLNPDLSFYRDGYLNYSIDIALKLRGDNDRATVVQQMTDMVDFETKLANITAPPSERRDPEALYHKMKLYNMSDYFEFPWVDYVNNAAYSLDETITGDEDILNYAPDFFMKLGPLLEETDNKTIANYIIWRMVQNRIGNLGTEFLEIREKFNRDIFGVEPSSRWETCVSVVNSVMGTVVSRLYLPKFFQEESKAKAVEMIDNIRIAFNELLDENYWMDDATRAVAEEKAAAMKQFIAYDDYIVNNITRLTEDYEMLHFDELEYFGNVLHNMEVSNNETFKYLRKPKERSLSLLANVQSCTRNLFSFCRWITHPTIVNAFYSPSRNSISFPAGILQGPFYDGTYPRYLNYGGIGAVIGHEITHGFDDSGRQFDKEGNLNEWWDPTVADKFKEAAQCVMDQYSMYQFEEAGGMNLSGVITSGENIADNGGMKQTFRAYRSWAAANGPEPTLPGLDLNQEQLLFLNYGQIWCSKYRYQSAVSQVLNGPHSPGRFRVIGTLSNTPGFSEAYKCPVGSKMNPRNKCAVW</sequence>
<dbReference type="InterPro" id="IPR008753">
    <property type="entry name" value="Peptidase_M13_N"/>
</dbReference>
<evidence type="ECO:0000256" key="2">
    <source>
        <dbReference type="ARBA" id="ARBA00007357"/>
    </source>
</evidence>
<protein>
    <submittedName>
        <fullName evidence="11">Neprilysin-like</fullName>
    </submittedName>
</protein>
<evidence type="ECO:0000259" key="9">
    <source>
        <dbReference type="Pfam" id="PF05649"/>
    </source>
</evidence>
<evidence type="ECO:0000256" key="5">
    <source>
        <dbReference type="ARBA" id="ARBA00022801"/>
    </source>
</evidence>
<dbReference type="Gene3D" id="3.40.390.10">
    <property type="entry name" value="Collagenase (Catalytic Domain)"/>
    <property type="match status" value="1"/>
</dbReference>
<keyword evidence="10" id="KW-1185">Reference proteome</keyword>
<evidence type="ECO:0000256" key="4">
    <source>
        <dbReference type="ARBA" id="ARBA00022723"/>
    </source>
</evidence>
<dbReference type="InterPro" id="IPR018497">
    <property type="entry name" value="Peptidase_M13_C"/>
</dbReference>
<dbReference type="PANTHER" id="PTHR11733:SF167">
    <property type="entry name" value="FI17812P1-RELATED"/>
    <property type="match status" value="1"/>
</dbReference>
<dbReference type="Proteomes" id="UP000001554">
    <property type="component" value="Chromosome 17"/>
</dbReference>
<keyword evidence="7" id="KW-0482">Metalloprotease</keyword>
<feature type="domain" description="Peptidase M13 N-terminal" evidence="9">
    <location>
        <begin position="111"/>
        <end position="498"/>
    </location>
</feature>
<dbReference type="InterPro" id="IPR024079">
    <property type="entry name" value="MetalloPept_cat_dom_sf"/>
</dbReference>